<protein>
    <recommendedName>
        <fullName evidence="3">DUF397 domain-containing protein</fullName>
    </recommendedName>
</protein>
<evidence type="ECO:0008006" key="3">
    <source>
        <dbReference type="Google" id="ProtNLM"/>
    </source>
</evidence>
<name>A0A852YTW7_9ACTN</name>
<dbReference type="AlphaFoldDB" id="A0A852YTW7"/>
<organism evidence="1 2">
    <name type="scientific">Actinopolyspora biskrensis</name>
    <dbReference type="NCBI Taxonomy" id="1470178"/>
    <lineage>
        <taxon>Bacteria</taxon>
        <taxon>Bacillati</taxon>
        <taxon>Actinomycetota</taxon>
        <taxon>Actinomycetes</taxon>
        <taxon>Actinopolysporales</taxon>
        <taxon>Actinopolysporaceae</taxon>
        <taxon>Actinopolyspora</taxon>
    </lineage>
</organism>
<gene>
    <name evidence="1" type="ORF">FHR84_000844</name>
</gene>
<sequence length="108" mass="11930">MGTQFLHVPVLSWNRWGEGRRLVDKPVWATAAPERAVLEPETVLPVEGVFRGACEPRSSSALSPNAGETRSYIGAAVRDTEDRGLGCFTVGRQQWQAFLDAVRTGRFE</sequence>
<evidence type="ECO:0000313" key="2">
    <source>
        <dbReference type="Proteomes" id="UP000548304"/>
    </source>
</evidence>
<keyword evidence="2" id="KW-1185">Reference proteome</keyword>
<reference evidence="1 2" key="1">
    <citation type="submission" date="2020-07" db="EMBL/GenBank/DDBJ databases">
        <title>Genomic Encyclopedia of Type Strains, Phase III (KMG-III): the genomes of soil and plant-associated and newly described type strains.</title>
        <authorList>
            <person name="Whitman W."/>
        </authorList>
    </citation>
    <scope>NUCLEOTIDE SEQUENCE [LARGE SCALE GENOMIC DNA]</scope>
    <source>
        <strain evidence="1 2">CECT 8576</strain>
    </source>
</reference>
<accession>A0A852YTW7</accession>
<evidence type="ECO:0000313" key="1">
    <source>
        <dbReference type="EMBL" id="NYH77530.1"/>
    </source>
</evidence>
<proteinExistence type="predicted"/>
<dbReference type="Proteomes" id="UP000548304">
    <property type="component" value="Unassembled WGS sequence"/>
</dbReference>
<dbReference type="EMBL" id="JACBYW010000001">
    <property type="protein sequence ID" value="NYH77530.1"/>
    <property type="molecule type" value="Genomic_DNA"/>
</dbReference>
<comment type="caution">
    <text evidence="1">The sequence shown here is derived from an EMBL/GenBank/DDBJ whole genome shotgun (WGS) entry which is preliminary data.</text>
</comment>